<dbReference type="Gene3D" id="1.10.760.10">
    <property type="entry name" value="Cytochrome c-like domain"/>
    <property type="match status" value="1"/>
</dbReference>
<dbReference type="InterPro" id="IPR036909">
    <property type="entry name" value="Cyt_c-like_dom_sf"/>
</dbReference>
<keyword evidence="7" id="KW-0732">Signal</keyword>
<name>A0A427WUL7_ACHDE</name>
<sequence length="520" mass="56795">MHTKLLSAALLLVSAGTAWGAPSEEYLIKANQLFQQNCAVCHGADRGGYIAPGLTSDRLVQSEAALRGTIMTGIPDTLMPPFVGRLSDEEIRSIAHLIKTQGASDPKWGLEQIRSSVEVLVDESTLPNKPTYAIDTVYDLMVVMARGRYGRGDEGNNARTVFLDGKTNKIVGEIATPVAPHIMDFSPVAERWAWLKSDDGTVYKIDLYTLQIVRKAKVGLTGPGIALSNDGKWLAISSFVPKSVAILKADTLEPVKYMDLEGEDPDGKFVKSAGGPVIGSRINNKFALTLRQAGQIWIIDPDKPDMPVTKLTKVGRMLHDTFLTPDGRYSMVASYDDNKIVAIDFKDDKVVRDIPAGCQPHVGSGAVTEVNGRFLAFGTNIGTCDKGSVVTVWDTKDFSVVKQIPVAGATESPAAHPNAPYVAVDIVDKDKRAAWIQLIDKNTLEVAETLDVGGHAFFPDYNRTGNYLYVSSGYWGDRLKIYDSKTLKLVAEHKMESPSGIFSRARTRWLTIGLSETRKY</sequence>
<keyword evidence="5 6" id="KW-0408">Iron</keyword>
<dbReference type="CDD" id="cd20785">
    <property type="entry name" value="8prop_hemeD1_cyt_cd1-like"/>
    <property type="match status" value="1"/>
</dbReference>
<evidence type="ECO:0000256" key="3">
    <source>
        <dbReference type="ARBA" id="ARBA00022723"/>
    </source>
</evidence>
<dbReference type="PROSITE" id="PS51007">
    <property type="entry name" value="CYTC"/>
    <property type="match status" value="1"/>
</dbReference>
<dbReference type="RefSeq" id="WP_062679728.1">
    <property type="nucleotide sequence ID" value="NZ_BLWG01000032.1"/>
</dbReference>
<dbReference type="AlphaFoldDB" id="A0A427WUL7"/>
<keyword evidence="1" id="KW-0813">Transport</keyword>
<dbReference type="InterPro" id="IPR011048">
    <property type="entry name" value="Haem_d1_sf"/>
</dbReference>
<feature type="signal peptide" evidence="7">
    <location>
        <begin position="1"/>
        <end position="20"/>
    </location>
</feature>
<dbReference type="InterPro" id="IPR008168">
    <property type="entry name" value="Cyt_C_IC"/>
</dbReference>
<evidence type="ECO:0000313" key="10">
    <source>
        <dbReference type="Proteomes" id="UP000509782"/>
    </source>
</evidence>
<dbReference type="InterPro" id="IPR003143">
    <property type="entry name" value="Cyt_cd1_C_sf"/>
</dbReference>
<keyword evidence="3 6" id="KW-0479">Metal-binding</keyword>
<dbReference type="InterPro" id="IPR009056">
    <property type="entry name" value="Cyt_c-like_dom"/>
</dbReference>
<dbReference type="PANTHER" id="PTHR47197">
    <property type="entry name" value="PROTEIN NIRF"/>
    <property type="match status" value="1"/>
</dbReference>
<feature type="chain" id="PRO_5030092264" evidence="7">
    <location>
        <begin position="21"/>
        <end position="520"/>
    </location>
</feature>
<evidence type="ECO:0000313" key="9">
    <source>
        <dbReference type="EMBL" id="QKQ49296.1"/>
    </source>
</evidence>
<dbReference type="OrthoDB" id="5290932at2"/>
<dbReference type="PRINTS" id="PR00605">
    <property type="entry name" value="CYTCHROMECIC"/>
</dbReference>
<dbReference type="InterPro" id="IPR051200">
    <property type="entry name" value="Host-pathogen_enzymatic-act"/>
</dbReference>
<dbReference type="PANTHER" id="PTHR47197:SF3">
    <property type="entry name" value="DIHYDRO-HEME D1 DEHYDROGENASE"/>
    <property type="match status" value="1"/>
</dbReference>
<accession>A0A427WUL7</accession>
<dbReference type="SUPFAM" id="SSF51004">
    <property type="entry name" value="C-terminal (heme d1) domain of cytochrome cd1-nitrite reductase"/>
    <property type="match status" value="1"/>
</dbReference>
<dbReference type="SUPFAM" id="SSF46626">
    <property type="entry name" value="Cytochrome c"/>
    <property type="match status" value="1"/>
</dbReference>
<protein>
    <submittedName>
        <fullName evidence="9">C-type cytochrome</fullName>
    </submittedName>
</protein>
<evidence type="ECO:0000256" key="7">
    <source>
        <dbReference type="SAM" id="SignalP"/>
    </source>
</evidence>
<evidence type="ECO:0000259" key="8">
    <source>
        <dbReference type="PROSITE" id="PS51007"/>
    </source>
</evidence>
<evidence type="ECO:0000256" key="1">
    <source>
        <dbReference type="ARBA" id="ARBA00022448"/>
    </source>
</evidence>
<keyword evidence="2 6" id="KW-0349">Heme</keyword>
<organism evidence="9 10">
    <name type="scientific">Achromobacter denitrificans</name>
    <name type="common">Alcaligenes denitrificans</name>
    <dbReference type="NCBI Taxonomy" id="32002"/>
    <lineage>
        <taxon>Bacteria</taxon>
        <taxon>Pseudomonadati</taxon>
        <taxon>Pseudomonadota</taxon>
        <taxon>Betaproteobacteria</taxon>
        <taxon>Burkholderiales</taxon>
        <taxon>Alcaligenaceae</taxon>
        <taxon>Achromobacter</taxon>
    </lineage>
</organism>
<evidence type="ECO:0000256" key="6">
    <source>
        <dbReference type="PROSITE-ProRule" id="PRU00433"/>
    </source>
</evidence>
<evidence type="ECO:0000256" key="4">
    <source>
        <dbReference type="ARBA" id="ARBA00022982"/>
    </source>
</evidence>
<evidence type="ECO:0000256" key="5">
    <source>
        <dbReference type="ARBA" id="ARBA00023004"/>
    </source>
</evidence>
<proteinExistence type="predicted"/>
<dbReference type="GO" id="GO:0020037">
    <property type="term" value="F:heme binding"/>
    <property type="evidence" value="ECO:0007669"/>
    <property type="project" value="InterPro"/>
</dbReference>
<keyword evidence="4" id="KW-0249">Electron transport</keyword>
<dbReference type="Pfam" id="PF02239">
    <property type="entry name" value="Cytochrom_D1"/>
    <property type="match status" value="1"/>
</dbReference>
<dbReference type="GeneID" id="92848350"/>
<feature type="domain" description="Cytochrome c" evidence="8">
    <location>
        <begin position="25"/>
        <end position="102"/>
    </location>
</feature>
<evidence type="ECO:0000256" key="2">
    <source>
        <dbReference type="ARBA" id="ARBA00022617"/>
    </source>
</evidence>
<dbReference type="GO" id="GO:0009055">
    <property type="term" value="F:electron transfer activity"/>
    <property type="evidence" value="ECO:0007669"/>
    <property type="project" value="InterPro"/>
</dbReference>
<gene>
    <name evidence="9" type="ORF">FOC81_22340</name>
</gene>
<dbReference type="Gene3D" id="2.140.10.20">
    <property type="entry name" value="C-terminal (heme d1) domain of cytochrome cd1-nitrite reductase"/>
    <property type="match status" value="1"/>
</dbReference>
<dbReference type="STRING" id="32002.BVK87_02725"/>
<dbReference type="GO" id="GO:0005506">
    <property type="term" value="F:iron ion binding"/>
    <property type="evidence" value="ECO:0007669"/>
    <property type="project" value="InterPro"/>
</dbReference>
<dbReference type="Pfam" id="PF13442">
    <property type="entry name" value="Cytochrome_CBB3"/>
    <property type="match status" value="1"/>
</dbReference>
<reference evidence="9 10" key="1">
    <citation type="submission" date="2020-05" db="EMBL/GenBank/DDBJ databases">
        <title>FDA dAtabase for Regulatory Grade micrObial Sequences (FDA-ARGOS): Supporting development and validation of Infectious Disease Dx tests.</title>
        <authorList>
            <person name="Sproer C."/>
            <person name="Gronow S."/>
            <person name="Severitt S."/>
            <person name="Schroder I."/>
            <person name="Tallon L."/>
            <person name="Sadzewicz L."/>
            <person name="Zhao X."/>
            <person name="Vavikolanu K."/>
            <person name="Mehta A."/>
            <person name="Aluvathingal J."/>
            <person name="Nadendla S."/>
            <person name="Myers T."/>
            <person name="Yan Y."/>
            <person name="Sichtig H."/>
        </authorList>
    </citation>
    <scope>NUCLEOTIDE SEQUENCE [LARGE SCALE GENOMIC DNA]</scope>
    <source>
        <strain evidence="9 10">FDAARGOS_787</strain>
    </source>
</reference>
<dbReference type="Proteomes" id="UP000509782">
    <property type="component" value="Chromosome"/>
</dbReference>
<dbReference type="EMBL" id="CP054569">
    <property type="protein sequence ID" value="QKQ49296.1"/>
    <property type="molecule type" value="Genomic_DNA"/>
</dbReference>